<evidence type="ECO:0000313" key="2">
    <source>
        <dbReference type="Proteomes" id="UP000554482"/>
    </source>
</evidence>
<reference evidence="1 2" key="1">
    <citation type="submission" date="2020-06" db="EMBL/GenBank/DDBJ databases">
        <title>Transcriptomic and genomic resources for Thalictrum thalictroides and T. hernandezii: Facilitating candidate gene discovery in an emerging model plant lineage.</title>
        <authorList>
            <person name="Arias T."/>
            <person name="Riano-Pachon D.M."/>
            <person name="Di Stilio V.S."/>
        </authorList>
    </citation>
    <scope>NUCLEOTIDE SEQUENCE [LARGE SCALE GENOMIC DNA]</scope>
    <source>
        <strain evidence="2">cv. WT478/WT964</strain>
        <tissue evidence="1">Leaves</tissue>
    </source>
</reference>
<organism evidence="1 2">
    <name type="scientific">Thalictrum thalictroides</name>
    <name type="common">Rue-anemone</name>
    <name type="synonym">Anemone thalictroides</name>
    <dbReference type="NCBI Taxonomy" id="46969"/>
    <lineage>
        <taxon>Eukaryota</taxon>
        <taxon>Viridiplantae</taxon>
        <taxon>Streptophyta</taxon>
        <taxon>Embryophyta</taxon>
        <taxon>Tracheophyta</taxon>
        <taxon>Spermatophyta</taxon>
        <taxon>Magnoliopsida</taxon>
        <taxon>Ranunculales</taxon>
        <taxon>Ranunculaceae</taxon>
        <taxon>Thalictroideae</taxon>
        <taxon>Thalictrum</taxon>
    </lineage>
</organism>
<dbReference type="Gene3D" id="3.90.660.20">
    <property type="entry name" value="Protoporphyrinogen oxidase, mitochondrial, domain 2"/>
    <property type="match status" value="1"/>
</dbReference>
<dbReference type="OrthoDB" id="419752at2759"/>
<dbReference type="AlphaFoldDB" id="A0A7J6V2S2"/>
<protein>
    <submittedName>
        <fullName evidence="1">Uncharacterized protein</fullName>
    </submittedName>
</protein>
<dbReference type="Proteomes" id="UP000554482">
    <property type="component" value="Unassembled WGS sequence"/>
</dbReference>
<gene>
    <name evidence="1" type="ORF">FRX31_031210</name>
</gene>
<sequence>MKVLSSCHAGTIYSSSLFPNRAPPGRVQLLNYIGGATNPGILSKDRWRACGGCLKIPLLLQSKCGHKLYPNSWLIILTFLRLQKVQSEIVVTVVFPLAKLHNWRSFGGCVEGAYENAAELSKYLFEYSLKCLHSNGAVLINLTKEAIMALVDHGMKQKNETRILLNV</sequence>
<accession>A0A7J6V2S2</accession>
<comment type="caution">
    <text evidence="1">The sequence shown here is derived from an EMBL/GenBank/DDBJ whole genome shotgun (WGS) entry which is preliminary data.</text>
</comment>
<proteinExistence type="predicted"/>
<evidence type="ECO:0000313" key="1">
    <source>
        <dbReference type="EMBL" id="KAF5179193.1"/>
    </source>
</evidence>
<dbReference type="SUPFAM" id="SSF54373">
    <property type="entry name" value="FAD-linked reductases, C-terminal domain"/>
    <property type="match status" value="1"/>
</dbReference>
<name>A0A7J6V2S2_THATH</name>
<dbReference type="EMBL" id="JABWDY010039132">
    <property type="protein sequence ID" value="KAF5179193.1"/>
    <property type="molecule type" value="Genomic_DNA"/>
</dbReference>
<keyword evidence="2" id="KW-1185">Reference proteome</keyword>